<evidence type="ECO:0000256" key="1">
    <source>
        <dbReference type="ARBA" id="ARBA00023125"/>
    </source>
</evidence>
<dbReference type="GO" id="GO:0005829">
    <property type="term" value="C:cytosol"/>
    <property type="evidence" value="ECO:0007669"/>
    <property type="project" value="TreeGrafter"/>
</dbReference>
<dbReference type="OrthoDB" id="9795923at2"/>
<gene>
    <name evidence="3" type="ORF">SAMN05192564_102490</name>
</gene>
<evidence type="ECO:0000313" key="4">
    <source>
        <dbReference type="Proteomes" id="UP000198638"/>
    </source>
</evidence>
<dbReference type="STRING" id="83784.SAMN05192564_102490"/>
<dbReference type="PANTHER" id="PTHR33221:SF4">
    <property type="entry name" value="HTH-TYPE TRANSCRIPTIONAL REPRESSOR NSRR"/>
    <property type="match status" value="1"/>
</dbReference>
<dbReference type="PROSITE" id="PS51197">
    <property type="entry name" value="HTH_RRF2_2"/>
    <property type="match status" value="1"/>
</dbReference>
<dbReference type="Proteomes" id="UP000198638">
    <property type="component" value="Unassembled WGS sequence"/>
</dbReference>
<name>A0A1H4CTY7_9BURK</name>
<dbReference type="GO" id="GO:0003677">
    <property type="term" value="F:DNA binding"/>
    <property type="evidence" value="ECO:0007669"/>
    <property type="project" value="UniProtKB-KW"/>
</dbReference>
<dbReference type="InterPro" id="IPR036390">
    <property type="entry name" value="WH_DNA-bd_sf"/>
</dbReference>
<dbReference type="EMBL" id="FNRQ01000002">
    <property type="protein sequence ID" value="SEA63883.1"/>
    <property type="molecule type" value="Genomic_DNA"/>
</dbReference>
<dbReference type="Pfam" id="PF02082">
    <property type="entry name" value="Rrf2"/>
    <property type="match status" value="1"/>
</dbReference>
<protein>
    <submittedName>
        <fullName evidence="3">Transcriptional regulator, BadM/Rrf2 family</fullName>
    </submittedName>
</protein>
<sequence>MKLTDYTDYSLRTLMYVALRDDRLVTIQEISDAFDIPRNHLVKIVHALGKAGYLATVRGRRGGMRLGRTASKIVVGDVVRSMEPDFHMVECFDTGHNQCVITAACGLRGALTAALKAYLDVLDHWTIADLIEKRQTLSRLLQASSPVRFTPMPANDAPRKPAAQNRRER</sequence>
<dbReference type="GO" id="GO:0003700">
    <property type="term" value="F:DNA-binding transcription factor activity"/>
    <property type="evidence" value="ECO:0007669"/>
    <property type="project" value="TreeGrafter"/>
</dbReference>
<feature type="region of interest" description="Disordered" evidence="2">
    <location>
        <begin position="148"/>
        <end position="169"/>
    </location>
</feature>
<evidence type="ECO:0000313" key="3">
    <source>
        <dbReference type="EMBL" id="SEA63883.1"/>
    </source>
</evidence>
<proteinExistence type="predicted"/>
<dbReference type="NCBIfam" id="TIGR00738">
    <property type="entry name" value="rrf2_super"/>
    <property type="match status" value="1"/>
</dbReference>
<accession>A0A1H4CTY7</accession>
<dbReference type="Gene3D" id="1.10.10.10">
    <property type="entry name" value="Winged helix-like DNA-binding domain superfamily/Winged helix DNA-binding domain"/>
    <property type="match status" value="1"/>
</dbReference>
<dbReference type="AlphaFoldDB" id="A0A1H4CTY7"/>
<evidence type="ECO:0000256" key="2">
    <source>
        <dbReference type="SAM" id="MobiDB-lite"/>
    </source>
</evidence>
<dbReference type="RefSeq" id="WP_090532142.1">
    <property type="nucleotide sequence ID" value="NZ_FNRQ01000002.1"/>
</dbReference>
<dbReference type="PANTHER" id="PTHR33221">
    <property type="entry name" value="WINGED HELIX-TURN-HELIX TRANSCRIPTIONAL REGULATOR, RRF2 FAMILY"/>
    <property type="match status" value="1"/>
</dbReference>
<reference evidence="4" key="1">
    <citation type="submission" date="2016-10" db="EMBL/GenBank/DDBJ databases">
        <authorList>
            <person name="Varghese N."/>
            <person name="Submissions S."/>
        </authorList>
    </citation>
    <scope>NUCLEOTIDE SEQUENCE [LARGE SCALE GENOMIC DNA]</scope>
    <source>
        <strain evidence="4">LMG 24000</strain>
    </source>
</reference>
<dbReference type="InterPro" id="IPR036388">
    <property type="entry name" value="WH-like_DNA-bd_sf"/>
</dbReference>
<organism evidence="3 4">
    <name type="scientific">Paraburkholderia sartisoli</name>
    <dbReference type="NCBI Taxonomy" id="83784"/>
    <lineage>
        <taxon>Bacteria</taxon>
        <taxon>Pseudomonadati</taxon>
        <taxon>Pseudomonadota</taxon>
        <taxon>Betaproteobacteria</taxon>
        <taxon>Burkholderiales</taxon>
        <taxon>Burkholderiaceae</taxon>
        <taxon>Paraburkholderia</taxon>
    </lineage>
</organism>
<keyword evidence="4" id="KW-1185">Reference proteome</keyword>
<dbReference type="InterPro" id="IPR000944">
    <property type="entry name" value="Tscrpt_reg_Rrf2"/>
</dbReference>
<dbReference type="SUPFAM" id="SSF46785">
    <property type="entry name" value="Winged helix' DNA-binding domain"/>
    <property type="match status" value="1"/>
</dbReference>
<keyword evidence="1" id="KW-0238">DNA-binding</keyword>